<sequence length="197" mass="22051">MTPFNEQQPDRIHEERREQIKSAALKVFALRGIAGTKMSMIAAEAGISQGLSYRYFNSKEELFTLLVEEAMERAQEAVQNIAHLPGTPVEQIRALTIRMLDASHKHYFLLLQQAQASDEVPAKAKQIIAAYSPQDTIGGLIPLFVKGQQTGDFCAGDPYQLLFLYFSVITGLMLQEAHSAEGHWLQDVDILMKMVTK</sequence>
<dbReference type="InterPro" id="IPR009057">
    <property type="entry name" value="Homeodomain-like_sf"/>
</dbReference>
<keyword evidence="7" id="KW-1185">Reference proteome</keyword>
<dbReference type="PANTHER" id="PTHR30055">
    <property type="entry name" value="HTH-TYPE TRANSCRIPTIONAL REGULATOR RUTR"/>
    <property type="match status" value="1"/>
</dbReference>
<reference evidence="6 7" key="1">
    <citation type="journal article" date="2015" name="J. Biotechnol.">
        <title>Complete genome sequence of Paenibacillus beijingensis 7188(T) (=DSM 24997(T)), a novel rhizobacterium from jujube garden soil.</title>
        <authorList>
            <person name="Kwak Y."/>
            <person name="Shin J.H."/>
        </authorList>
    </citation>
    <scope>NUCLEOTIDE SEQUENCE [LARGE SCALE GENOMIC DNA]</scope>
    <source>
        <strain evidence="6 7">DSM 24997</strain>
    </source>
</reference>
<dbReference type="KEGG" id="pbj:VN24_03850"/>
<protein>
    <submittedName>
        <fullName evidence="6">TetR family transcriptional regulator</fullName>
    </submittedName>
</protein>
<evidence type="ECO:0000259" key="5">
    <source>
        <dbReference type="PROSITE" id="PS50977"/>
    </source>
</evidence>
<evidence type="ECO:0000313" key="6">
    <source>
        <dbReference type="EMBL" id="AJY73902.1"/>
    </source>
</evidence>
<feature type="DNA-binding region" description="H-T-H motif" evidence="4">
    <location>
        <begin position="37"/>
        <end position="56"/>
    </location>
</feature>
<evidence type="ECO:0000256" key="2">
    <source>
        <dbReference type="ARBA" id="ARBA00023125"/>
    </source>
</evidence>
<dbReference type="HOGENOM" id="CLU_069356_12_2_9"/>
<dbReference type="AlphaFoldDB" id="A0A0D5NG00"/>
<dbReference type="OrthoDB" id="2373640at2"/>
<keyword evidence="3" id="KW-0804">Transcription</keyword>
<dbReference type="GO" id="GO:0000976">
    <property type="term" value="F:transcription cis-regulatory region binding"/>
    <property type="evidence" value="ECO:0007669"/>
    <property type="project" value="TreeGrafter"/>
</dbReference>
<dbReference type="SUPFAM" id="SSF48498">
    <property type="entry name" value="Tetracyclin repressor-like, C-terminal domain"/>
    <property type="match status" value="1"/>
</dbReference>
<dbReference type="RefSeq" id="WP_045669337.1">
    <property type="nucleotide sequence ID" value="NZ_CP011058.1"/>
</dbReference>
<keyword evidence="2 4" id="KW-0238">DNA-binding</keyword>
<dbReference type="InterPro" id="IPR001647">
    <property type="entry name" value="HTH_TetR"/>
</dbReference>
<reference evidence="7" key="2">
    <citation type="submission" date="2015-03" db="EMBL/GenBank/DDBJ databases">
        <title>Genome sequence of Paenibacillus beijingensis strain DSM 24997T.</title>
        <authorList>
            <person name="Kwak Y."/>
            <person name="Shin J.-H."/>
        </authorList>
    </citation>
    <scope>NUCLEOTIDE SEQUENCE [LARGE SCALE GENOMIC DNA]</scope>
    <source>
        <strain evidence="7">DSM 24997</strain>
    </source>
</reference>
<dbReference type="InterPro" id="IPR036271">
    <property type="entry name" value="Tet_transcr_reg_TetR-rel_C_sf"/>
</dbReference>
<dbReference type="STRING" id="1126833.VN24_03850"/>
<dbReference type="PROSITE" id="PS50977">
    <property type="entry name" value="HTH_TETR_2"/>
    <property type="match status" value="1"/>
</dbReference>
<name>A0A0D5NG00_9BACL</name>
<dbReference type="PATRIC" id="fig|1126833.4.peg.836"/>
<keyword evidence="1" id="KW-0805">Transcription regulation</keyword>
<dbReference type="Proteomes" id="UP000032633">
    <property type="component" value="Chromosome"/>
</dbReference>
<dbReference type="EMBL" id="CP011058">
    <property type="protein sequence ID" value="AJY73902.1"/>
    <property type="molecule type" value="Genomic_DNA"/>
</dbReference>
<dbReference type="SUPFAM" id="SSF46689">
    <property type="entry name" value="Homeodomain-like"/>
    <property type="match status" value="1"/>
</dbReference>
<accession>A0A0D5NG00</accession>
<evidence type="ECO:0000256" key="1">
    <source>
        <dbReference type="ARBA" id="ARBA00023015"/>
    </source>
</evidence>
<gene>
    <name evidence="6" type="ORF">VN24_03850</name>
</gene>
<dbReference type="PRINTS" id="PR00455">
    <property type="entry name" value="HTHTETR"/>
</dbReference>
<organism evidence="6 7">
    <name type="scientific">Paenibacillus beijingensis</name>
    <dbReference type="NCBI Taxonomy" id="1126833"/>
    <lineage>
        <taxon>Bacteria</taxon>
        <taxon>Bacillati</taxon>
        <taxon>Bacillota</taxon>
        <taxon>Bacilli</taxon>
        <taxon>Bacillales</taxon>
        <taxon>Paenibacillaceae</taxon>
        <taxon>Paenibacillus</taxon>
    </lineage>
</organism>
<feature type="domain" description="HTH tetR-type" evidence="5">
    <location>
        <begin position="14"/>
        <end position="74"/>
    </location>
</feature>
<evidence type="ECO:0000256" key="4">
    <source>
        <dbReference type="PROSITE-ProRule" id="PRU00335"/>
    </source>
</evidence>
<dbReference type="Gene3D" id="1.10.10.60">
    <property type="entry name" value="Homeodomain-like"/>
    <property type="match status" value="1"/>
</dbReference>
<dbReference type="InterPro" id="IPR050109">
    <property type="entry name" value="HTH-type_TetR-like_transc_reg"/>
</dbReference>
<proteinExistence type="predicted"/>
<dbReference type="Gene3D" id="1.10.357.10">
    <property type="entry name" value="Tetracycline Repressor, domain 2"/>
    <property type="match status" value="1"/>
</dbReference>
<dbReference type="Pfam" id="PF00440">
    <property type="entry name" value="TetR_N"/>
    <property type="match status" value="1"/>
</dbReference>
<dbReference type="PANTHER" id="PTHR30055:SF234">
    <property type="entry name" value="HTH-TYPE TRANSCRIPTIONAL REGULATOR BETI"/>
    <property type="match status" value="1"/>
</dbReference>
<dbReference type="GO" id="GO:0003700">
    <property type="term" value="F:DNA-binding transcription factor activity"/>
    <property type="evidence" value="ECO:0007669"/>
    <property type="project" value="TreeGrafter"/>
</dbReference>
<evidence type="ECO:0000313" key="7">
    <source>
        <dbReference type="Proteomes" id="UP000032633"/>
    </source>
</evidence>
<evidence type="ECO:0000256" key="3">
    <source>
        <dbReference type="ARBA" id="ARBA00023163"/>
    </source>
</evidence>